<dbReference type="VEuPathDB" id="VectorBase:ADAC008532"/>
<feature type="binding site" evidence="5">
    <location>
        <position position="235"/>
    </location>
    <ligand>
        <name>FAD</name>
        <dbReference type="ChEBI" id="CHEBI:57692"/>
    </ligand>
</feature>
<gene>
    <name evidence="7" type="ORF">AND_008532</name>
</gene>
<evidence type="ECO:0000259" key="6">
    <source>
        <dbReference type="PROSITE" id="PS00624"/>
    </source>
</evidence>
<accession>W5JAH8</accession>
<evidence type="ECO:0000256" key="3">
    <source>
        <dbReference type="ARBA" id="ARBA00022630"/>
    </source>
</evidence>
<dbReference type="EMBL" id="ADMH02002030">
    <property type="protein sequence ID" value="ETN59865.1"/>
    <property type="molecule type" value="Genomic_DNA"/>
</dbReference>
<dbReference type="HOGENOM" id="CLU_002865_7_0_1"/>
<evidence type="ECO:0000256" key="5">
    <source>
        <dbReference type="PIRSR" id="PIRSR000137-2"/>
    </source>
</evidence>
<keyword evidence="9" id="KW-1185">Reference proteome</keyword>
<dbReference type="Gene3D" id="3.50.50.60">
    <property type="entry name" value="FAD/NAD(P)-binding domain"/>
    <property type="match status" value="1"/>
</dbReference>
<evidence type="ECO:0000313" key="7">
    <source>
        <dbReference type="EMBL" id="ETN59865.1"/>
    </source>
</evidence>
<dbReference type="OMA" id="HNDPSPI"/>
<dbReference type="VEuPathDB" id="VectorBase:ADAR2_000752"/>
<dbReference type="InterPro" id="IPR007867">
    <property type="entry name" value="GMC_OxRtase_C"/>
</dbReference>
<dbReference type="InterPro" id="IPR036188">
    <property type="entry name" value="FAD/NAD-bd_sf"/>
</dbReference>
<comment type="similarity">
    <text evidence="2">Belongs to the GMC oxidoreductase family.</text>
</comment>
<keyword evidence="3" id="KW-0285">Flavoprotein</keyword>
<dbReference type="Pfam" id="PF05199">
    <property type="entry name" value="GMC_oxred_C"/>
    <property type="match status" value="1"/>
</dbReference>
<dbReference type="Proteomes" id="UP000000673">
    <property type="component" value="Unassembled WGS sequence"/>
</dbReference>
<dbReference type="AlphaFoldDB" id="W5JAH8"/>
<dbReference type="PROSITE" id="PS00624">
    <property type="entry name" value="GMC_OXRED_2"/>
    <property type="match status" value="1"/>
</dbReference>
<dbReference type="SUPFAM" id="SSF54373">
    <property type="entry name" value="FAD-linked reductases, C-terminal domain"/>
    <property type="match status" value="1"/>
</dbReference>
<proteinExistence type="inferred from homology"/>
<evidence type="ECO:0000313" key="8">
    <source>
        <dbReference type="EnsemblMetazoa" id="ADAC008532-PA"/>
    </source>
</evidence>
<dbReference type="eggNOG" id="KOG1238">
    <property type="taxonomic scope" value="Eukaryota"/>
</dbReference>
<organism evidence="7">
    <name type="scientific">Anopheles darlingi</name>
    <name type="common">Mosquito</name>
    <dbReference type="NCBI Taxonomy" id="43151"/>
    <lineage>
        <taxon>Eukaryota</taxon>
        <taxon>Metazoa</taxon>
        <taxon>Ecdysozoa</taxon>
        <taxon>Arthropoda</taxon>
        <taxon>Hexapoda</taxon>
        <taxon>Insecta</taxon>
        <taxon>Pterygota</taxon>
        <taxon>Neoptera</taxon>
        <taxon>Endopterygota</taxon>
        <taxon>Diptera</taxon>
        <taxon>Nematocera</taxon>
        <taxon>Culicoidea</taxon>
        <taxon>Culicidae</taxon>
        <taxon>Anophelinae</taxon>
        <taxon>Anopheles</taxon>
    </lineage>
</organism>
<dbReference type="PANTHER" id="PTHR11552">
    <property type="entry name" value="GLUCOSE-METHANOL-CHOLINE GMC OXIDOREDUCTASE"/>
    <property type="match status" value="1"/>
</dbReference>
<evidence type="ECO:0000256" key="4">
    <source>
        <dbReference type="ARBA" id="ARBA00022827"/>
    </source>
</evidence>
<dbReference type="GO" id="GO:0050660">
    <property type="term" value="F:flavin adenine dinucleotide binding"/>
    <property type="evidence" value="ECO:0007669"/>
    <property type="project" value="InterPro"/>
</dbReference>
<protein>
    <recommendedName>
        <fullName evidence="6">Glucose-methanol-choline oxidoreductase N-terminal domain-containing protein</fullName>
    </recommendedName>
</protein>
<dbReference type="InterPro" id="IPR000172">
    <property type="entry name" value="GMC_OxRdtase_N"/>
</dbReference>
<comment type="cofactor">
    <cofactor evidence="1 5">
        <name>FAD</name>
        <dbReference type="ChEBI" id="CHEBI:57692"/>
    </cofactor>
</comment>
<name>W5JAH8_ANODA</name>
<sequence length="539" mass="60183">MPSFGYPNTEAGGFNKTRCRAKGKVRTIRTTYDFIVVGGGTAGLVVASRLAEIRQWQVLVIEAGSTRNTAQDWKLTSEPQPQACVASPEQRCEIPSGKGLGGITRNNNMLYVRGTREDYDAWARNGNTEWSYRNVLPYFMKLENTRLNYSREQRGRGGPLSVTTLRQKSSLVERFIAACQRYGLRTLDYNTDANGTVGYVQLTRRRGKRVTSADAYLKPVRTFFSNLHIMTEARVTKILIDRRTNTANGVLVMVQNELRKIQATREVILAAGPIYTPHLLLLSGVGPREQLNAFNITVLADLPVGKAMTVRAVSFPLHFTTNTTMVPTAAQKKLEAIAFVNAMQPSMDALSPTHEILFQYEPRTNRERIAIGLIHLHPTSKGSLRLKTANPLTDPLIYANIFTDPSDMNEVLRGIGVCWKILNDAEFEGFGLRPQKLKLTPCRDLPYATDDYWRCVVRQVGHVAEQPYGTCPMGNPRDNSTVVSPELRVHGIKGLRIVDASVMLPVSNAHQQATVYLIAEKASDLIKSTWDWGNEEEAQ</sequence>
<reference evidence="7" key="3">
    <citation type="journal article" date="2013" name="Nucleic Acids Res.">
        <title>The genome of Anopheles darlingi, the main neotropical malaria vector.</title>
        <authorList>
            <person name="Marinotti O."/>
            <person name="Cerqueira G.C."/>
            <person name="de Almeida L.G."/>
            <person name="Ferro M.I."/>
            <person name="Loreto E.L."/>
            <person name="Zaha A."/>
            <person name="Teixeira S.M."/>
            <person name="Wespiser A.R."/>
            <person name="Almeida E Silva A."/>
            <person name="Schlindwein A.D."/>
            <person name="Pacheco A.C."/>
            <person name="Silva A.L."/>
            <person name="Graveley B.R."/>
            <person name="Walenz B.P."/>
            <person name="Lima Bde A."/>
            <person name="Ribeiro C.A."/>
            <person name="Nunes-Silva C.G."/>
            <person name="de Carvalho C.R."/>
            <person name="Soares C.M."/>
            <person name="de Menezes C.B."/>
            <person name="Matiolli C."/>
            <person name="Caffrey D."/>
            <person name="Araujo D.A."/>
            <person name="de Oliveira D.M."/>
            <person name="Golenbock D."/>
            <person name="Grisard E.C."/>
            <person name="Fantinatti-Garboggini F."/>
            <person name="de Carvalho F.M."/>
            <person name="Barcellos F.G."/>
            <person name="Prosdocimi F."/>
            <person name="May G."/>
            <person name="Azevedo Junior G.M."/>
            <person name="Guimaraes G.M."/>
            <person name="Goldman G.H."/>
            <person name="Padilha I.Q."/>
            <person name="Batista Jda S."/>
            <person name="Ferro J.A."/>
            <person name="Ribeiro J.M."/>
            <person name="Fietto J.L."/>
            <person name="Dabbas K.M."/>
            <person name="Cerdeira L."/>
            <person name="Agnez-Lima L.F."/>
            <person name="Brocchi M."/>
            <person name="de Carvalho M.O."/>
            <person name="Teixeira Mde M."/>
            <person name="Diniz Maia Mde M."/>
            <person name="Goldman M.H."/>
            <person name="Cruz Schneider M.P."/>
            <person name="Felipe M.S."/>
            <person name="Hungria M."/>
            <person name="Nicolas M.F."/>
            <person name="Pereira M."/>
            <person name="Montes M.A."/>
            <person name="Cantao M.E."/>
            <person name="Vincentz M."/>
            <person name="Rafael M.S."/>
            <person name="Silverman N."/>
            <person name="Stoco P.H."/>
            <person name="Souza R.C."/>
            <person name="Vicentini R."/>
            <person name="Gazzinelli R.T."/>
            <person name="Neves Rde O."/>
            <person name="Silva R."/>
            <person name="Astolfi-Filho S."/>
            <person name="Maciel T.E."/>
            <person name="Urmenyi T.P."/>
            <person name="Tadei W.P."/>
            <person name="Camargo E.P."/>
            <person name="de Vasconcelos A.T."/>
        </authorList>
    </citation>
    <scope>NUCLEOTIDE SEQUENCE</scope>
</reference>
<evidence type="ECO:0000313" key="9">
    <source>
        <dbReference type="Proteomes" id="UP000000673"/>
    </source>
</evidence>
<keyword evidence="4 5" id="KW-0274">FAD</keyword>
<dbReference type="PIRSF" id="PIRSF000137">
    <property type="entry name" value="Alcohol_oxidase"/>
    <property type="match status" value="1"/>
</dbReference>
<dbReference type="GO" id="GO:0016614">
    <property type="term" value="F:oxidoreductase activity, acting on CH-OH group of donors"/>
    <property type="evidence" value="ECO:0007669"/>
    <property type="project" value="InterPro"/>
</dbReference>
<feature type="domain" description="Glucose-methanol-choline oxidoreductase N-terminal" evidence="6">
    <location>
        <begin position="272"/>
        <end position="286"/>
    </location>
</feature>
<dbReference type="PANTHER" id="PTHR11552:SF147">
    <property type="entry name" value="CHOLINE DEHYDROGENASE, MITOCHONDRIAL"/>
    <property type="match status" value="1"/>
</dbReference>
<reference evidence="8" key="4">
    <citation type="submission" date="2015-06" db="UniProtKB">
        <authorList>
            <consortium name="EnsemblMetazoa"/>
        </authorList>
    </citation>
    <scope>IDENTIFICATION</scope>
</reference>
<dbReference type="InterPro" id="IPR012132">
    <property type="entry name" value="GMC_OxRdtase"/>
</dbReference>
<evidence type="ECO:0000256" key="1">
    <source>
        <dbReference type="ARBA" id="ARBA00001974"/>
    </source>
</evidence>
<dbReference type="SUPFAM" id="SSF51905">
    <property type="entry name" value="FAD/NAD(P)-binding domain"/>
    <property type="match status" value="1"/>
</dbReference>
<dbReference type="Pfam" id="PF00732">
    <property type="entry name" value="GMC_oxred_N"/>
    <property type="match status" value="1"/>
</dbReference>
<reference evidence="7 9" key="1">
    <citation type="journal article" date="2010" name="BMC Genomics">
        <title>Combination of measures distinguishes pre-miRNAs from other stem-loops in the genome of the newly sequenced Anopheles darlingi.</title>
        <authorList>
            <person name="Mendes N.D."/>
            <person name="Freitas A.T."/>
            <person name="Vasconcelos A.T."/>
            <person name="Sagot M.F."/>
        </authorList>
    </citation>
    <scope>NUCLEOTIDE SEQUENCE</scope>
</reference>
<dbReference type="STRING" id="43151.W5JAH8"/>
<evidence type="ECO:0000256" key="2">
    <source>
        <dbReference type="ARBA" id="ARBA00010790"/>
    </source>
</evidence>
<dbReference type="Gene3D" id="3.30.410.40">
    <property type="match status" value="1"/>
</dbReference>
<reference evidence="7" key="2">
    <citation type="submission" date="2010-05" db="EMBL/GenBank/DDBJ databases">
        <authorList>
            <person name="Almeida L.G."/>
            <person name="Nicolas M.F."/>
            <person name="Souza R.C."/>
            <person name="Vasconcelos A.T.R."/>
        </authorList>
    </citation>
    <scope>NUCLEOTIDE SEQUENCE</scope>
</reference>
<dbReference type="EnsemblMetazoa" id="ADAC008532-RA">
    <property type="protein sequence ID" value="ADAC008532-PA"/>
    <property type="gene ID" value="ADAC008532"/>
</dbReference>